<protein>
    <submittedName>
        <fullName evidence="5">Caudovirus prohead protease</fullName>
    </submittedName>
</protein>
<keyword evidence="1" id="KW-1188">Viral release from host cell</keyword>
<dbReference type="InterPro" id="IPR054613">
    <property type="entry name" value="Peptidase_S78_dom"/>
</dbReference>
<dbReference type="GO" id="GO:0008233">
    <property type="term" value="F:peptidase activity"/>
    <property type="evidence" value="ECO:0007669"/>
    <property type="project" value="UniProtKB-KW"/>
</dbReference>
<keyword evidence="2 5" id="KW-0645">Protease</keyword>
<sequence length="188" mass="21038">MDCQIRAVEGEGNERTFVLSFSSEAPYTRWFGQEILDHTGECADLTRLNSIGVVLYNHKRDKVIGKINKAWIEDQRGYAEITFDSDAESEVIYQKVKSGTLKGVSVGYMVEDWEEVAPNKVSMDGRFTGPCSIAKRWIPYEISIVSVPADPTVGVGRSMTADEAAAWNETYARQLQYNKNIARGGKSR</sequence>
<evidence type="ECO:0000256" key="3">
    <source>
        <dbReference type="ARBA" id="ARBA00022801"/>
    </source>
</evidence>
<dbReference type="Pfam" id="PF04586">
    <property type="entry name" value="Peptidase_S78"/>
    <property type="match status" value="1"/>
</dbReference>
<keyword evidence="3" id="KW-0378">Hydrolase</keyword>
<name>A0A414DFP0_MEDGN</name>
<dbReference type="GO" id="GO:0006508">
    <property type="term" value="P:proteolysis"/>
    <property type="evidence" value="ECO:0007669"/>
    <property type="project" value="UniProtKB-KW"/>
</dbReference>
<evidence type="ECO:0000313" key="5">
    <source>
        <dbReference type="EMBL" id="RHD09516.1"/>
    </source>
</evidence>
<feature type="domain" description="Prohead serine protease" evidence="4">
    <location>
        <begin position="4"/>
        <end position="155"/>
    </location>
</feature>
<dbReference type="Proteomes" id="UP000284472">
    <property type="component" value="Unassembled WGS sequence"/>
</dbReference>
<dbReference type="EMBL" id="QSIR01000001">
    <property type="protein sequence ID" value="RHD09516.1"/>
    <property type="molecule type" value="Genomic_DNA"/>
</dbReference>
<reference evidence="5 6" key="1">
    <citation type="submission" date="2018-08" db="EMBL/GenBank/DDBJ databases">
        <title>A genome reference for cultivated species of the human gut microbiota.</title>
        <authorList>
            <person name="Zou Y."/>
            <person name="Xue W."/>
            <person name="Luo G."/>
        </authorList>
    </citation>
    <scope>NUCLEOTIDE SEQUENCE [LARGE SCALE GENOMIC DNA]</scope>
    <source>
        <strain evidence="5 6">AM32-6</strain>
    </source>
</reference>
<evidence type="ECO:0000259" key="4">
    <source>
        <dbReference type="Pfam" id="PF04586"/>
    </source>
</evidence>
<comment type="caution">
    <text evidence="5">The sequence shown here is derived from an EMBL/GenBank/DDBJ whole genome shotgun (WGS) entry which is preliminary data.</text>
</comment>
<evidence type="ECO:0000256" key="2">
    <source>
        <dbReference type="ARBA" id="ARBA00022670"/>
    </source>
</evidence>
<evidence type="ECO:0000256" key="1">
    <source>
        <dbReference type="ARBA" id="ARBA00022612"/>
    </source>
</evidence>
<organism evidence="5 6">
    <name type="scientific">Mediterraneibacter gnavus</name>
    <name type="common">Ruminococcus gnavus</name>
    <dbReference type="NCBI Taxonomy" id="33038"/>
    <lineage>
        <taxon>Bacteria</taxon>
        <taxon>Bacillati</taxon>
        <taxon>Bacillota</taxon>
        <taxon>Clostridia</taxon>
        <taxon>Lachnospirales</taxon>
        <taxon>Lachnospiraceae</taxon>
        <taxon>Mediterraneibacter</taxon>
    </lineage>
</organism>
<evidence type="ECO:0000313" key="6">
    <source>
        <dbReference type="Proteomes" id="UP000284472"/>
    </source>
</evidence>
<gene>
    <name evidence="5" type="ORF">DW812_01300</name>
</gene>
<dbReference type="AlphaFoldDB" id="A0A414DFP0"/>
<proteinExistence type="predicted"/>
<accession>A0A414DFP0</accession>